<feature type="compositionally biased region" description="Pro residues" evidence="1">
    <location>
        <begin position="9"/>
        <end position="19"/>
    </location>
</feature>
<evidence type="ECO:0000313" key="3">
    <source>
        <dbReference type="Proteomes" id="UP000644548"/>
    </source>
</evidence>
<evidence type="ECO:0000256" key="1">
    <source>
        <dbReference type="SAM" id="MobiDB-lite"/>
    </source>
</evidence>
<organism evidence="2 3">
    <name type="scientific">Deinococcus sedimenti</name>
    <dbReference type="NCBI Taxonomy" id="1867090"/>
    <lineage>
        <taxon>Bacteria</taxon>
        <taxon>Thermotogati</taxon>
        <taxon>Deinococcota</taxon>
        <taxon>Deinococci</taxon>
        <taxon>Deinococcales</taxon>
        <taxon>Deinococcaceae</taxon>
        <taxon>Deinococcus</taxon>
    </lineage>
</organism>
<protein>
    <submittedName>
        <fullName evidence="2">Uncharacterized protein</fullName>
    </submittedName>
</protein>
<sequence>MLARRHVPAAPPRPHPNPIPGSWQRPLPCGVTPLAHHLGRGGTVLWTDGALLPGVGDHTLPILSRAWLSTLAALRSPHDDSTAHRHLRLDLLTTALHHPDPTWSAPWIDCGLHIQDATCGPWTLYRVHAGGTTTRVFPFEVPTWAAEDLHTRPIRLWSDHVPTPTTEHEPPTTPVLLWPAARPLTDLLTALTHLHPEERTDLHRAARRVALTTATELAHDPQWIDTPDVLRV</sequence>
<gene>
    <name evidence="2" type="ORF">GCM10008960_38790</name>
</gene>
<comment type="caution">
    <text evidence="2">The sequence shown here is derived from an EMBL/GenBank/DDBJ whole genome shotgun (WGS) entry which is preliminary data.</text>
</comment>
<reference evidence="3" key="1">
    <citation type="journal article" date="2019" name="Int. J. Syst. Evol. Microbiol.">
        <title>The Global Catalogue of Microorganisms (GCM) 10K type strain sequencing project: providing services to taxonomists for standard genome sequencing and annotation.</title>
        <authorList>
            <consortium name="The Broad Institute Genomics Platform"/>
            <consortium name="The Broad Institute Genome Sequencing Center for Infectious Disease"/>
            <person name="Wu L."/>
            <person name="Ma J."/>
        </authorList>
    </citation>
    <scope>NUCLEOTIDE SEQUENCE [LARGE SCALE GENOMIC DNA]</scope>
    <source>
        <strain evidence="3">JCM 31405</strain>
    </source>
</reference>
<accession>A0ABQ2SBK6</accession>
<dbReference type="EMBL" id="BMQN01000022">
    <property type="protein sequence ID" value="GGS08676.1"/>
    <property type="molecule type" value="Genomic_DNA"/>
</dbReference>
<dbReference type="Proteomes" id="UP000644548">
    <property type="component" value="Unassembled WGS sequence"/>
</dbReference>
<evidence type="ECO:0000313" key="2">
    <source>
        <dbReference type="EMBL" id="GGS08676.1"/>
    </source>
</evidence>
<dbReference type="RefSeq" id="WP_189074789.1">
    <property type="nucleotide sequence ID" value="NZ_BMQN01000022.1"/>
</dbReference>
<feature type="region of interest" description="Disordered" evidence="1">
    <location>
        <begin position="1"/>
        <end position="24"/>
    </location>
</feature>
<name>A0ABQ2SBK6_9DEIO</name>
<keyword evidence="3" id="KW-1185">Reference proteome</keyword>
<proteinExistence type="predicted"/>